<name>A0A2K2U2R8_9ACTN</name>
<dbReference type="Gene3D" id="3.40.50.410">
    <property type="entry name" value="von Willebrand factor, type A domain"/>
    <property type="match status" value="1"/>
</dbReference>
<dbReference type="PROSITE" id="PS50234">
    <property type="entry name" value="VWFA"/>
    <property type="match status" value="1"/>
</dbReference>
<evidence type="ECO:0000313" key="3">
    <source>
        <dbReference type="EMBL" id="PNV64623.1"/>
    </source>
</evidence>
<dbReference type="SMART" id="SM00327">
    <property type="entry name" value="VWA"/>
    <property type="match status" value="1"/>
</dbReference>
<dbReference type="Pfam" id="PF12892">
    <property type="entry name" value="FctA"/>
    <property type="match status" value="11"/>
</dbReference>
<protein>
    <recommendedName>
        <fullName evidence="2">VWFA domain-containing protein</fullName>
    </recommendedName>
</protein>
<dbReference type="InterPro" id="IPR022464">
    <property type="entry name" value="Strep_pil_isopept_link"/>
</dbReference>
<dbReference type="Gene3D" id="2.60.40.1140">
    <property type="entry name" value="Collagen-binding surface protein Cna, B-type domain"/>
    <property type="match status" value="1"/>
</dbReference>
<keyword evidence="4" id="KW-1185">Reference proteome</keyword>
<dbReference type="Gene3D" id="2.60.40.3050">
    <property type="match status" value="11"/>
</dbReference>
<gene>
    <name evidence="3" type="ORF">C2L80_10945</name>
</gene>
<dbReference type="SUPFAM" id="SSF53300">
    <property type="entry name" value="vWA-like"/>
    <property type="match status" value="1"/>
</dbReference>
<feature type="domain" description="VWFA" evidence="2">
    <location>
        <begin position="50"/>
        <end position="361"/>
    </location>
</feature>
<dbReference type="EMBL" id="PPEL01000080">
    <property type="protein sequence ID" value="PNV64623.1"/>
    <property type="molecule type" value="Genomic_DNA"/>
</dbReference>
<dbReference type="Proteomes" id="UP000236488">
    <property type="component" value="Unassembled WGS sequence"/>
</dbReference>
<sequence>MSTDSFTLSGDIGDSVTINKTDGSDFLVGLSALSSTSSLNAVSGSQKPLDIVLVLDMSGSMDDSMTSYNYQEAYNLNTGRTYYILVDGEYVEVSYSRRDGWHYTTGSWWDEQTHNVTPKSSASDTDENHVQFYTRSQNTQTKISALKSAVQNFISSAAEQNADASDNLKSRISLVKFAGNNSNSIGDDTYNDGWFATYNYSQIVSDFTTNMNSLQNTVRDLDAAGATSADYGMEHAQRLLNGDRQYGLDGAREDAEKVVIFFTDGEPNHWDGFDGDVANSAIQSAKDLKDGGTSVYTIGIFSGADAESLESNTNRYMHAMSSNYPNATGYRTNNMGERAADSEFYFAAADAEQLNKVFEDIFDQIQTEAQYPTQTGGTGGYDATKSGYITFTDTLGAYMEVKGFNDLVYGGQTFKATDNGNGTWTYNGQVNGGIYPDADLSDIIVEVKKSDNYAQQGDTVTVKIPASVIPLRNFHIDGENGTYKGSVNEAYPMRVFYSVGLVDSVDMSDPDTYVGAQVENGAANFYSNLWDGESVYGNTTAEFQPAATNSFYYFTEDAQLYTDAQCTTPATQQNWSFGQEAYYKLEYFVLNEGGSAEQKTEYVRIPAGSTEFDHLVNTSEGVGIAKGTQKTNRIKDLVADKTENVTGTASGYLSPDWSATPGFITTSLGNNGKLTVDIPGSLEVTKKVESAEGVTAPENASFPFTVNLTNADGEYGAQVYGENGDPVGPAFTIKNGSTFTLKADETLKVVGLPAGASYIVTENTDAETMPQGFEQTASDGATGTIVAGEASKASFTNKYSVKEFALSGSEYLDGAKVLTPRDWLESDSFTFVLAGSYIPDGYQTEITVKSGTAKADEQVKFNFEDITFTKPGTYTYTIQERAPQGEDRIPGMSYSGAVYRITINLTDKGDGTMASDIKVEQTNLDSGAQMEQPTLAELAVFTNTFNTEVNNWAPQASKVYTDDSGANPLTANMFHFRLKAVGDNASEAPMPEDVTPEADGSVILGNLASDTQQARILIPDIQLTAAMVGQTYTYEMVEVVDVNGAWKPVSEAITTTDGEYIENGMTYDGTAHTVKVTVTVNDEGVISPVVVYDDNATQIEFTNSYETESLTLTGDAAIRGTKTLAGRDMQEGEAFNFTLVGADDATKAALADGVVSFVEQTGEGITASVSGGKKDEAVAFDFGNITIAKPGTYVFDVTETAGDKKGVTYDGHTSKVTIEVTDPNKDGKLAANVTYVDGDCCEFANNYTASARYSDQGALTVAKTLTGRDMSAGEFTFAITGGDEAHAVPAVDAEFTNDKGTADGVASEMTGKLGSLTFTQDDIGKTFTYAVKEKVPAEGEETFGITYDKSEHTVAITVEDNGDGTLKLVTKVDGTEGDTVAFENSYATEPVTMPAEDGFAGFKQFTGREWKTGEGGDSFTFEVESVSAPEGVDAPMPSPNTVTVSEPTNEDGTIAPFNFGDLTFDTVGEYVYRVSEVAPGELGEDGRLNGIKYDTHTVTYTVTVSDNGDGTLRTSVKTAGNTMWTNTYEAGVNEGVTWTGDLTKVFTGKNWDGEEFEFTISAVTEGAPMPTSGNTVKVSAPNVEGDDTKATFNFGDITFDKAGTYVYEVTETKGDLGGVTYSTNKATVTVTVTDKDASGAATGKLVATATVENGTFANTYQSKLDYVDAGGLQLTKTLNGRDMADGQFEFTVKSTGDEDRLGIDGKTFESPAAKAGVEGAPVKLITGETVEFTSDDAGKKFSYEIVETKKGEAGYTNDEATHKVDIEVTDNGDGTLKVTTTVDGAPYEYATDGAAAQVPTVKFVNSYDAGAATLGGEGEVSIDATKSLTNRPMTDGEFTFEVKNADTVVATGTNDANGVIAFEEISYDLDTLRADAESGVAQKVSADGVDTYTYHYTVAEKTDGLDAAGVTPVASSFEIEVVVTDDNTGKLKVEVVYPEGTTSLDFENTYGTSASGEFHAQGRKVLNAADGLTPPDIANKFTFTISGVDENGNEAPLPEKTEAANDAAGNVDFGKIEFTMQNVFGDTGSVAADADGEGGVQTMSAQRTKTFTYTVAESGDVAGVTNDPEASKTFEVAVTDNGDGTISVSGPTSAAFTFVNTYAVESVTFDPTGEGALSISKTLTGRDMSEGEFSFELVETVDGAEAVVSTGTAAAAADGEAAAASFAPITYTEPGEHTYTLREVKGEAGGVDYDSREYTVKASVVDNGDGTLSVKMGFDGAEAATFENAYAADPTSVSLQAAKVLEGADLADGQFTFQMLDREGKVFREARNDAEGAVAFPAIEFTEAGTYTYAVVEKNDGQEGVTYDDARYEVVVTVADDGEGNLAAAVESNAGEEGLVFENAYAAPADPEPAPLPPADDGDGATLVKTGDAAPTAPLVGGALAAAAALALAGRKLVRVPLRRDR</sequence>
<dbReference type="InterPro" id="IPR036465">
    <property type="entry name" value="vWFA_dom_sf"/>
</dbReference>
<accession>A0A2K2U2R8</accession>
<dbReference type="PROSITE" id="PS50194">
    <property type="entry name" value="FILAMIN_REPEAT"/>
    <property type="match status" value="1"/>
</dbReference>
<dbReference type="CDD" id="cd00198">
    <property type="entry name" value="vWFA"/>
    <property type="match status" value="1"/>
</dbReference>
<dbReference type="Pfam" id="PF00092">
    <property type="entry name" value="VWA"/>
    <property type="match status" value="1"/>
</dbReference>
<feature type="region of interest" description="Disordered" evidence="1">
    <location>
        <begin position="2349"/>
        <end position="2370"/>
    </location>
</feature>
<proteinExistence type="predicted"/>
<dbReference type="Pfam" id="PF24547">
    <property type="entry name" value="DUF7601"/>
    <property type="match status" value="1"/>
</dbReference>
<comment type="caution">
    <text evidence="3">The sequence shown here is derived from an EMBL/GenBank/DDBJ whole genome shotgun (WGS) entry which is preliminary data.</text>
</comment>
<organism evidence="3 4">
    <name type="scientific">Rubneribacter badeniensis</name>
    <dbReference type="NCBI Taxonomy" id="2070688"/>
    <lineage>
        <taxon>Bacteria</taxon>
        <taxon>Bacillati</taxon>
        <taxon>Actinomycetota</taxon>
        <taxon>Coriobacteriia</taxon>
        <taxon>Eggerthellales</taxon>
        <taxon>Eggerthellaceae</taxon>
        <taxon>Rubneribacter</taxon>
    </lineage>
</organism>
<evidence type="ECO:0000313" key="4">
    <source>
        <dbReference type="Proteomes" id="UP000236488"/>
    </source>
</evidence>
<dbReference type="NCBIfam" id="TIGR03786">
    <property type="entry name" value="strep_pil_rpt"/>
    <property type="match status" value="7"/>
</dbReference>
<reference evidence="3 4" key="1">
    <citation type="journal article" date="2018" name="Int. J. Syst. Evol. Microbiol.">
        <title>Rubneribacter badeniensis gen. nov., sp. nov. and Enteroscipio rubneri gen. nov., sp. nov., new members of the Eggerthellaceae isolated from human faeces.</title>
        <authorList>
            <person name="Danylec N."/>
            <person name="Gobl A."/>
            <person name="Stoll D.A."/>
            <person name="Hetzer B."/>
            <person name="Kulling S.E."/>
            <person name="Huch M."/>
        </authorList>
    </citation>
    <scope>NUCLEOTIDE SEQUENCE [LARGE SCALE GENOMIC DNA]</scope>
    <source>
        <strain evidence="3 4">ResAG-85</strain>
    </source>
</reference>
<evidence type="ECO:0000259" key="2">
    <source>
        <dbReference type="PROSITE" id="PS50234"/>
    </source>
</evidence>
<dbReference type="InterPro" id="IPR038174">
    <property type="entry name" value="Strep_pil_link_sf"/>
</dbReference>
<evidence type="ECO:0000256" key="1">
    <source>
        <dbReference type="SAM" id="MobiDB-lite"/>
    </source>
</evidence>
<dbReference type="InterPro" id="IPR055382">
    <property type="entry name" value="DUF7601"/>
</dbReference>
<dbReference type="InterPro" id="IPR002035">
    <property type="entry name" value="VWF_A"/>
</dbReference>
<dbReference type="InterPro" id="IPR017868">
    <property type="entry name" value="Filamin/ABP280_repeat-like"/>
</dbReference>